<gene>
    <name evidence="2" type="ORF">G5C65_24310</name>
</gene>
<evidence type="ECO:0000313" key="2">
    <source>
        <dbReference type="EMBL" id="NGO71417.1"/>
    </source>
</evidence>
<evidence type="ECO:0000313" key="3">
    <source>
        <dbReference type="Proteomes" id="UP000477722"/>
    </source>
</evidence>
<feature type="compositionally biased region" description="Low complexity" evidence="1">
    <location>
        <begin position="1"/>
        <end position="38"/>
    </location>
</feature>
<comment type="caution">
    <text evidence="2">The sequence shown here is derived from an EMBL/GenBank/DDBJ whole genome shotgun (WGS) entry which is preliminary data.</text>
</comment>
<organism evidence="2 3">
    <name type="scientific">Streptomyces boncukensis</name>
    <dbReference type="NCBI Taxonomy" id="2711219"/>
    <lineage>
        <taxon>Bacteria</taxon>
        <taxon>Bacillati</taxon>
        <taxon>Actinomycetota</taxon>
        <taxon>Actinomycetes</taxon>
        <taxon>Kitasatosporales</taxon>
        <taxon>Streptomycetaceae</taxon>
        <taxon>Streptomyces</taxon>
    </lineage>
</organism>
<proteinExistence type="predicted"/>
<dbReference type="Proteomes" id="UP000477722">
    <property type="component" value="Unassembled WGS sequence"/>
</dbReference>
<name>A0A6G4X3J0_9ACTN</name>
<reference evidence="2 3" key="1">
    <citation type="submission" date="2020-02" db="EMBL/GenBank/DDBJ databases">
        <title>Whole-genome analyses of novel actinobacteria.</title>
        <authorList>
            <person name="Sahin N."/>
            <person name="Tatar D."/>
        </authorList>
    </citation>
    <scope>NUCLEOTIDE SEQUENCE [LARGE SCALE GENOMIC DNA]</scope>
    <source>
        <strain evidence="2 3">SB3404</strain>
    </source>
</reference>
<dbReference type="AlphaFoldDB" id="A0A6G4X3J0"/>
<protein>
    <submittedName>
        <fullName evidence="2">Uncharacterized protein</fullName>
    </submittedName>
</protein>
<feature type="region of interest" description="Disordered" evidence="1">
    <location>
        <begin position="1"/>
        <end position="58"/>
    </location>
</feature>
<accession>A0A6G4X3J0</accession>
<evidence type="ECO:0000256" key="1">
    <source>
        <dbReference type="SAM" id="MobiDB-lite"/>
    </source>
</evidence>
<sequence length="58" mass="5679">MSRSAPPAAPGPVASLVGPARAARRAATGAAPSRPGSGTPNTGSSRERPRPSSRSGSR</sequence>
<dbReference type="EMBL" id="JAAKZZ010000301">
    <property type="protein sequence ID" value="NGO71417.1"/>
    <property type="molecule type" value="Genomic_DNA"/>
</dbReference>
<keyword evidence="3" id="KW-1185">Reference proteome</keyword>